<keyword evidence="2" id="KW-1185">Reference proteome</keyword>
<evidence type="ECO:0000313" key="2">
    <source>
        <dbReference type="Proteomes" id="UP000006852"/>
    </source>
</evidence>
<evidence type="ECO:0008006" key="3">
    <source>
        <dbReference type="Google" id="ProtNLM"/>
    </source>
</evidence>
<dbReference type="Proteomes" id="UP000006852">
    <property type="component" value="Chromosome"/>
</dbReference>
<organism evidence="1 2">
    <name type="scientific">Treponema succinifaciens (strain ATCC 33096 / DSM 2489 / 6091)</name>
    <dbReference type="NCBI Taxonomy" id="869209"/>
    <lineage>
        <taxon>Bacteria</taxon>
        <taxon>Pseudomonadati</taxon>
        <taxon>Spirochaetota</taxon>
        <taxon>Spirochaetia</taxon>
        <taxon>Spirochaetales</taxon>
        <taxon>Treponemataceae</taxon>
        <taxon>Treponema</taxon>
    </lineage>
</organism>
<dbReference type="KEGG" id="tsu:Tresu_1839"/>
<sequence>MKSKVLKTSIGILIFLLIAASFIAAMKPVYSKVDVAIRSCEKKIVLELEKNTGMKISYKSLSPSILSKICIKGIDVLDSKSGQQIIFVNKIYVHFSLPKILKGDFENAFEKLLVKDACVNIDSKKNSAKTVSEKNNSAENSFEKVESLIKKIAFILPFDVQVKNFKLNFTAENKSFSLSLKNFYFGKNENAVDSWLKSEGNFLFYSGERSFGATFVLNGKILNSVSGSSCTVKLDNYYKADISLRKLEFLAAYKSPKIEILSVREVFPFSTMISFDVTSKKILAKLKSNSFDPLKIVRTQKLHPVVKFFKGTIFSTDSEFSFDLNSLKYNWKSKTFFSLPRRFAKGTQTLNVEASGNNIDINVKKLSASGGIVQGTFEGSFYIPKLQPSGYLNLEHYSFFNGNKISAEIFFEPRKDKGFDFFIPQLYFGDYSCYTAFQGYSSLGMSIELAFEASDYSHLEYGEPGRINASGSLQLGKNMYLQASAELKNFFVETGVKTGAFFTEKNGRNVLNKVVKISEPYISNVEAYFATDFKDYNYNSPLAIFANTKKDKEVLLLSVDGTGGKVGTSVQVSKADLIYGKNSLSASGGLDVEFPKHQMTFSSDFTFNSIPYAFNGLFVFGDWLNITGDYGLDVAVDFKNFIDGSLRFKDLPVSVNDFMLAFSLDSNFSVLSKYDWNFFVENFSASELSGKFRLKPELTIKGEVNEKSFLASSVVYKDSFAQLEGEGYAFWNINEKIFDSSTLSVQLKDSKSSEKISFQAELTNPMREIFSVDNLKRDFYFSAGTKVEAFPFSRFLLRQNESNVLNAELSASGTFENPYLSAKLIDSSVLLGGSNLTASAEASLIENTFTISSADISWKNFQIDSVSSNIDFETFSGTASLKAKAHAGEKKIETGIELVLSNLSENLEGFFPEAYSVETTFASVESELVADFVPFKFSVIRSPGRFDIVTDENLGAFGEILDDGKISFSVAKDKPLYFDLNGNIKKQIVDLDFENIFWDVSRCARIFNSKVFSIYSAIVEGNLNLSGTITDPDMDGRFVISDVDFNLPQFVPEHFTTAEMNVDFSQEEISIPETNFKIKDGILAANAVVSLDRWSLGTLELNLATLEDEDIPIDSKVSYFRIKGYTSVDASLIMEDRSVSLNGSVGLQNAELSVSMNASDFTQKKKPVASNDIDFSINLDLMIGKKVQIAINPLVRSLVAPSTPISVNADTATGLWGIKGDIVLRGGEVSYLSRNFYLKQGQLILDETQNKFDPVITVRAETREHDTNGDPVTITLSAISQNISRFNAVLSSSPAKSESEIMEILGQIASGDASSVGNFLVAAGDYGVQVTLLRKIESALRDLSNFDIFSVRTTILQNSIMQGLNMNRASDNNSIIGNLFDNSTVYIGKYFGDDIYADALLHWTYDKTKLDSGGTSGNGLVFQPEIGLEFEAPFANIRWNFAPDLGELQQSWTQATSITLSWRVSF</sequence>
<reference evidence="2" key="2">
    <citation type="submission" date="2011-04" db="EMBL/GenBank/DDBJ databases">
        <title>The complete genome of chromosome of Treponema succinifaciens DSM 2489.</title>
        <authorList>
            <person name="Lucas S."/>
            <person name="Copeland A."/>
            <person name="Lapidus A."/>
            <person name="Bruce D."/>
            <person name="Goodwin L."/>
            <person name="Pitluck S."/>
            <person name="Peters L."/>
            <person name="Kyrpides N."/>
            <person name="Mavromatis K."/>
            <person name="Ivanova N."/>
            <person name="Ovchinnikova G."/>
            <person name="Teshima H."/>
            <person name="Detter J.C."/>
            <person name="Tapia R."/>
            <person name="Han C."/>
            <person name="Land M."/>
            <person name="Hauser L."/>
            <person name="Markowitz V."/>
            <person name="Cheng J.-F."/>
            <person name="Hugenholtz P."/>
            <person name="Woyke T."/>
            <person name="Wu D."/>
            <person name="Gronow S."/>
            <person name="Wellnitz S."/>
            <person name="Brambilla E."/>
            <person name="Klenk H.-P."/>
            <person name="Eisen J.A."/>
        </authorList>
    </citation>
    <scope>NUCLEOTIDE SEQUENCE [LARGE SCALE GENOMIC DNA]</scope>
    <source>
        <strain evidence="2">ATCC 33096 / DSM 2489 / 6091</strain>
    </source>
</reference>
<name>F2NW02_TRES6</name>
<evidence type="ECO:0000313" key="1">
    <source>
        <dbReference type="EMBL" id="AEB14729.1"/>
    </source>
</evidence>
<dbReference type="eggNOG" id="COG2911">
    <property type="taxonomic scope" value="Bacteria"/>
</dbReference>
<dbReference type="EMBL" id="CP002631">
    <property type="protein sequence ID" value="AEB14729.1"/>
    <property type="molecule type" value="Genomic_DNA"/>
</dbReference>
<dbReference type="STRING" id="869209.Tresu_1839"/>
<dbReference type="RefSeq" id="WP_013702010.1">
    <property type="nucleotide sequence ID" value="NC_015385.1"/>
</dbReference>
<proteinExistence type="predicted"/>
<accession>F2NW02</accession>
<dbReference type="GeneID" id="302998979"/>
<protein>
    <recommendedName>
        <fullName evidence="3">Translocation/assembly module TamB</fullName>
    </recommendedName>
</protein>
<gene>
    <name evidence="1" type="ordered locus">Tresu_1839</name>
</gene>
<dbReference type="HOGENOM" id="CLU_004913_0_0_12"/>
<dbReference type="OrthoDB" id="354433at2"/>
<reference evidence="1 2" key="1">
    <citation type="journal article" date="2011" name="Stand. Genomic Sci.">
        <title>Complete genome sequence of Treponema succinifaciens type strain (6091).</title>
        <authorList>
            <person name="Han C."/>
            <person name="Gronow S."/>
            <person name="Teshima H."/>
            <person name="Lapidus A."/>
            <person name="Nolan M."/>
            <person name="Lucas S."/>
            <person name="Hammon N."/>
            <person name="Deshpande S."/>
            <person name="Cheng J.F."/>
            <person name="Zeytun A."/>
            <person name="Tapia R."/>
            <person name="Goodwin L."/>
            <person name="Pitluck S."/>
            <person name="Liolios K."/>
            <person name="Pagani I."/>
            <person name="Ivanova N."/>
            <person name="Mavromatis K."/>
            <person name="Mikhailova N."/>
            <person name="Huntemann M."/>
            <person name="Pati A."/>
            <person name="Chen A."/>
            <person name="Palaniappan K."/>
            <person name="Land M."/>
            <person name="Hauser L."/>
            <person name="Brambilla E.M."/>
            <person name="Rohde M."/>
            <person name="Goker M."/>
            <person name="Woyke T."/>
            <person name="Bristow J."/>
            <person name="Eisen J.A."/>
            <person name="Markowitz V."/>
            <person name="Hugenholtz P."/>
            <person name="Kyrpides N.C."/>
            <person name="Klenk H.P."/>
            <person name="Detter J.C."/>
        </authorList>
    </citation>
    <scope>NUCLEOTIDE SEQUENCE [LARGE SCALE GENOMIC DNA]</scope>
    <source>
        <strain evidence="2">ATCC 33096 / DSM 2489 / 6091</strain>
    </source>
</reference>